<name>A0A8H8WYJ7_9HYPH</name>
<dbReference type="Proteomes" id="UP000663508">
    <property type="component" value="Chromosome"/>
</dbReference>
<accession>A0A8H8WYJ7</accession>
<protein>
    <submittedName>
        <fullName evidence="1">Uncharacterized protein</fullName>
    </submittedName>
</protein>
<dbReference type="EMBL" id="AP024145">
    <property type="protein sequence ID" value="BCM86966.1"/>
    <property type="molecule type" value="Genomic_DNA"/>
</dbReference>
<gene>
    <name evidence="1" type="ORF">mvi_54270</name>
</gene>
<evidence type="ECO:0000313" key="2">
    <source>
        <dbReference type="Proteomes" id="UP000663508"/>
    </source>
</evidence>
<organism evidence="1 2">
    <name type="scientific">Methylobacterium indicum</name>
    <dbReference type="NCBI Taxonomy" id="1775910"/>
    <lineage>
        <taxon>Bacteria</taxon>
        <taxon>Pseudomonadati</taxon>
        <taxon>Pseudomonadota</taxon>
        <taxon>Alphaproteobacteria</taxon>
        <taxon>Hyphomicrobiales</taxon>
        <taxon>Methylobacteriaceae</taxon>
        <taxon>Methylobacterium</taxon>
    </lineage>
</organism>
<proteinExistence type="predicted"/>
<reference evidence="1" key="1">
    <citation type="submission" date="2020-11" db="EMBL/GenBank/DDBJ databases">
        <title>Complete genome sequence of a novel pathogenic Methylobacterium strain isolated from rice in Vietnam.</title>
        <authorList>
            <person name="Lai K."/>
            <person name="Okazaki S."/>
            <person name="Higashi K."/>
            <person name="Mori H."/>
            <person name="Toyoda A."/>
            <person name="Kurokawa K."/>
        </authorList>
    </citation>
    <scope>NUCLEOTIDE SEQUENCE</scope>
    <source>
        <strain evidence="1">VL1</strain>
    </source>
</reference>
<evidence type="ECO:0000313" key="1">
    <source>
        <dbReference type="EMBL" id="BCM86966.1"/>
    </source>
</evidence>
<sequence length="116" mass="12533">MVLAAPAFGQTIEDGSGARIGPTDTALVLELVQRNLTGPDAKVSALRRSGASHICGSVNVKNRDGLYTGERGFLVDVQARTFGRVPDGPELLDPRATGFREKEAIRESYFRLCLDE</sequence>
<dbReference type="KEGG" id="mind:mvi_54270"/>
<dbReference type="AlphaFoldDB" id="A0A8H8WYJ7"/>